<keyword evidence="2" id="KW-0645">Protease</keyword>
<dbReference type="PROSITE" id="PS51767">
    <property type="entry name" value="PEPTIDASE_A1"/>
    <property type="match status" value="1"/>
</dbReference>
<protein>
    <recommendedName>
        <fullName evidence="7">Peptidase A1 domain-containing protein</fullName>
    </recommendedName>
</protein>
<dbReference type="GO" id="GO:0004190">
    <property type="term" value="F:aspartic-type endopeptidase activity"/>
    <property type="evidence" value="ECO:0007669"/>
    <property type="project" value="UniProtKB-KW"/>
</dbReference>
<dbReference type="InterPro" id="IPR021109">
    <property type="entry name" value="Peptidase_aspartic_dom_sf"/>
</dbReference>
<name>A0AAE1WRK6_9LAMI</name>
<dbReference type="GO" id="GO:0006508">
    <property type="term" value="P:proteolysis"/>
    <property type="evidence" value="ECO:0007669"/>
    <property type="project" value="UniProtKB-KW"/>
</dbReference>
<keyword evidence="3" id="KW-0064">Aspartyl protease</keyword>
<reference evidence="8" key="1">
    <citation type="submission" date="2020-06" db="EMBL/GenBank/DDBJ databases">
        <authorList>
            <person name="Li T."/>
            <person name="Hu X."/>
            <person name="Zhang T."/>
            <person name="Song X."/>
            <person name="Zhang H."/>
            <person name="Dai N."/>
            <person name="Sheng W."/>
            <person name="Hou X."/>
            <person name="Wei L."/>
        </authorList>
    </citation>
    <scope>NUCLEOTIDE SEQUENCE</scope>
    <source>
        <strain evidence="8">K16</strain>
        <tissue evidence="8">Leaf</tissue>
    </source>
</reference>
<gene>
    <name evidence="8" type="ORF">Sango_1298500</name>
</gene>
<evidence type="ECO:0000259" key="7">
    <source>
        <dbReference type="PROSITE" id="PS51767"/>
    </source>
</evidence>
<keyword evidence="6" id="KW-0732">Signal</keyword>
<evidence type="ECO:0000256" key="1">
    <source>
        <dbReference type="ARBA" id="ARBA00007447"/>
    </source>
</evidence>
<evidence type="ECO:0000313" key="9">
    <source>
        <dbReference type="Proteomes" id="UP001289374"/>
    </source>
</evidence>
<dbReference type="Proteomes" id="UP001289374">
    <property type="component" value="Unassembled WGS sequence"/>
</dbReference>
<feature type="domain" description="Peptidase A1" evidence="7">
    <location>
        <begin position="92"/>
        <end position="438"/>
    </location>
</feature>
<keyword evidence="4" id="KW-0378">Hydrolase</keyword>
<dbReference type="PANTHER" id="PTHR47967">
    <property type="entry name" value="OS07G0603500 PROTEIN-RELATED"/>
    <property type="match status" value="1"/>
</dbReference>
<dbReference type="InterPro" id="IPR034161">
    <property type="entry name" value="Pepsin-like_plant"/>
</dbReference>
<keyword evidence="5" id="KW-0325">Glycoprotein</keyword>
<dbReference type="EMBL" id="JACGWL010000007">
    <property type="protein sequence ID" value="KAK4398230.1"/>
    <property type="molecule type" value="Genomic_DNA"/>
</dbReference>
<organism evidence="8 9">
    <name type="scientific">Sesamum angolense</name>
    <dbReference type="NCBI Taxonomy" id="2727404"/>
    <lineage>
        <taxon>Eukaryota</taxon>
        <taxon>Viridiplantae</taxon>
        <taxon>Streptophyta</taxon>
        <taxon>Embryophyta</taxon>
        <taxon>Tracheophyta</taxon>
        <taxon>Spermatophyta</taxon>
        <taxon>Magnoliopsida</taxon>
        <taxon>eudicotyledons</taxon>
        <taxon>Gunneridae</taxon>
        <taxon>Pentapetalae</taxon>
        <taxon>asterids</taxon>
        <taxon>lamiids</taxon>
        <taxon>Lamiales</taxon>
        <taxon>Pedaliaceae</taxon>
        <taxon>Sesamum</taxon>
    </lineage>
</organism>
<proteinExistence type="inferred from homology"/>
<evidence type="ECO:0000256" key="2">
    <source>
        <dbReference type="ARBA" id="ARBA00022670"/>
    </source>
</evidence>
<accession>A0AAE1WRK6</accession>
<evidence type="ECO:0000256" key="5">
    <source>
        <dbReference type="ARBA" id="ARBA00023180"/>
    </source>
</evidence>
<evidence type="ECO:0000256" key="4">
    <source>
        <dbReference type="ARBA" id="ARBA00022801"/>
    </source>
</evidence>
<dbReference type="SUPFAM" id="SSF50630">
    <property type="entry name" value="Acid proteases"/>
    <property type="match status" value="1"/>
</dbReference>
<evidence type="ECO:0000256" key="3">
    <source>
        <dbReference type="ARBA" id="ARBA00022750"/>
    </source>
</evidence>
<dbReference type="GO" id="GO:0005576">
    <property type="term" value="C:extracellular region"/>
    <property type="evidence" value="ECO:0007669"/>
    <property type="project" value="TreeGrafter"/>
</dbReference>
<dbReference type="PANTHER" id="PTHR47967:SF123">
    <property type="entry name" value="ASPARTIC PROTEINASE NEPENTHESIN-1-LIKE"/>
    <property type="match status" value="1"/>
</dbReference>
<keyword evidence="9" id="KW-1185">Reference proteome</keyword>
<dbReference type="Pfam" id="PF14543">
    <property type="entry name" value="TAXi_N"/>
    <property type="match status" value="1"/>
</dbReference>
<comment type="similarity">
    <text evidence="1">Belongs to the peptidase A1 family.</text>
</comment>
<dbReference type="CDD" id="cd05476">
    <property type="entry name" value="pepsin_A_like_plant"/>
    <property type="match status" value="1"/>
</dbReference>
<dbReference type="InterPro" id="IPR032861">
    <property type="entry name" value="TAXi_N"/>
</dbReference>
<reference evidence="8" key="2">
    <citation type="journal article" date="2024" name="Plant">
        <title>Genomic evolution and insights into agronomic trait innovations of Sesamum species.</title>
        <authorList>
            <person name="Miao H."/>
            <person name="Wang L."/>
            <person name="Qu L."/>
            <person name="Liu H."/>
            <person name="Sun Y."/>
            <person name="Le M."/>
            <person name="Wang Q."/>
            <person name="Wei S."/>
            <person name="Zheng Y."/>
            <person name="Lin W."/>
            <person name="Duan Y."/>
            <person name="Cao H."/>
            <person name="Xiong S."/>
            <person name="Wang X."/>
            <person name="Wei L."/>
            <person name="Li C."/>
            <person name="Ma Q."/>
            <person name="Ju M."/>
            <person name="Zhao R."/>
            <person name="Li G."/>
            <person name="Mu C."/>
            <person name="Tian Q."/>
            <person name="Mei H."/>
            <person name="Zhang T."/>
            <person name="Gao T."/>
            <person name="Zhang H."/>
        </authorList>
    </citation>
    <scope>NUCLEOTIDE SEQUENCE</scope>
    <source>
        <strain evidence="8">K16</strain>
    </source>
</reference>
<feature type="signal peptide" evidence="6">
    <location>
        <begin position="1"/>
        <end position="20"/>
    </location>
</feature>
<dbReference type="InterPro" id="IPR033121">
    <property type="entry name" value="PEPTIDASE_A1"/>
</dbReference>
<dbReference type="InterPro" id="IPR032799">
    <property type="entry name" value="TAXi_C"/>
</dbReference>
<sequence length="554" mass="61596">MTRMACILLHLFYITSLSQGFSTEIIHRDSTNSPLFQSNLSSLKAFSRDIKTSRIRASNLISLSRKFEKESSAINLHANSLQLPLLLRSPLFTLDIGVGTPVTKTTLVFDTAAPLTWTLCQPCVKCFKQDYPVFDPSKSVSFKRVRRNHTLARWFNCTVLECYYFVESRGGQSSDGIVSMDTFSFSGTKQQRVEDVVFGCGTYNHGPLGPQTTLTGLLGMGNFPTSLVGQLGNRAMHRFSYCLPELRSSRPRSSILSVGQEAVINGTNVQTTAFLRRPQGRKLVQGSYKLNLTGISVAGKTLEIPKGSLDGGCTLDTGAPFSIIEEQAYKVVINAFSSYFAQFRSVKKITNRKYPKNLCYKYPRGFRNFPSMVLHFEGANLEINGTSLFMFGRNLFVQNFICLQLLGDPKTNILGVYQQQNIRLLSKEAYNEKRSAQASGKGGGKDGKPNYNRKAFQRYLSKLKLLRDEGSGWSVMATTEEREVALALILIQSRVSSLLFIIALTSQMLNYSAKTLLFVSVVVIDLGGLRTPNWRVESPKIYIPLPGLEPGSLG</sequence>
<feature type="chain" id="PRO_5041976449" description="Peptidase A1 domain-containing protein" evidence="6">
    <location>
        <begin position="21"/>
        <end position="554"/>
    </location>
</feature>
<dbReference type="AlphaFoldDB" id="A0AAE1WRK6"/>
<evidence type="ECO:0000256" key="6">
    <source>
        <dbReference type="SAM" id="SignalP"/>
    </source>
</evidence>
<evidence type="ECO:0000313" key="8">
    <source>
        <dbReference type="EMBL" id="KAK4398230.1"/>
    </source>
</evidence>
<dbReference type="InterPro" id="IPR051708">
    <property type="entry name" value="Plant_Aspart_Prot_A1"/>
</dbReference>
<dbReference type="Pfam" id="PF14541">
    <property type="entry name" value="TAXi_C"/>
    <property type="match status" value="1"/>
</dbReference>
<comment type="caution">
    <text evidence="8">The sequence shown here is derived from an EMBL/GenBank/DDBJ whole genome shotgun (WGS) entry which is preliminary data.</text>
</comment>
<dbReference type="Gene3D" id="2.40.70.10">
    <property type="entry name" value="Acid Proteases"/>
    <property type="match status" value="2"/>
</dbReference>